<gene>
    <name evidence="3" type="ORF">GCM10007368_38880</name>
</gene>
<feature type="transmembrane region" description="Helical" evidence="1">
    <location>
        <begin position="112"/>
        <end position="129"/>
    </location>
</feature>
<dbReference type="Pfam" id="PF23636">
    <property type="entry name" value="DUF7144"/>
    <property type="match status" value="1"/>
</dbReference>
<comment type="caution">
    <text evidence="3">The sequence shown here is derived from an EMBL/GenBank/DDBJ whole genome shotgun (WGS) entry which is preliminary data.</text>
</comment>
<dbReference type="RefSeq" id="WP_188525404.1">
    <property type="nucleotide sequence ID" value="NZ_BMDG01000018.1"/>
</dbReference>
<feature type="transmembrane region" description="Helical" evidence="1">
    <location>
        <begin position="12"/>
        <end position="33"/>
    </location>
</feature>
<proteinExistence type="predicted"/>
<protein>
    <recommendedName>
        <fullName evidence="2">DUF7144 domain-containing protein</fullName>
    </recommendedName>
</protein>
<feature type="domain" description="DUF7144" evidence="2">
    <location>
        <begin position="20"/>
        <end position="130"/>
    </location>
</feature>
<dbReference type="EMBL" id="BMDG01000018">
    <property type="protein sequence ID" value="GGI11978.1"/>
    <property type="molecule type" value="Genomic_DNA"/>
</dbReference>
<evidence type="ECO:0000313" key="3">
    <source>
        <dbReference type="EMBL" id="GGI11978.1"/>
    </source>
</evidence>
<keyword evidence="1" id="KW-0812">Transmembrane</keyword>
<organism evidence="3 4">
    <name type="scientific">Isoptericola cucumis</name>
    <dbReference type="NCBI Taxonomy" id="1776856"/>
    <lineage>
        <taxon>Bacteria</taxon>
        <taxon>Bacillati</taxon>
        <taxon>Actinomycetota</taxon>
        <taxon>Actinomycetes</taxon>
        <taxon>Micrococcales</taxon>
        <taxon>Promicromonosporaceae</taxon>
        <taxon>Isoptericola</taxon>
    </lineage>
</organism>
<keyword evidence="1" id="KW-1133">Transmembrane helix</keyword>
<feature type="transmembrane region" description="Helical" evidence="1">
    <location>
        <begin position="62"/>
        <end position="82"/>
    </location>
</feature>
<sequence length="138" mass="14525">MTGTTSTRRTHPSAWAVGGTALGASLLIMVGLFQGFEGLAALVNDDFFVRTSSYAFALDLTAWGWIHLALGVFLLLTGFFLLGGSPVAAGIAVGLAGLSALSNFLFLPYYPVWAVLVIALDVFVIWAILRTSADDPTA</sequence>
<accession>A0ABQ2BAM7</accession>
<dbReference type="Proteomes" id="UP000632535">
    <property type="component" value="Unassembled WGS sequence"/>
</dbReference>
<dbReference type="InterPro" id="IPR055568">
    <property type="entry name" value="DUF7144"/>
</dbReference>
<keyword evidence="1" id="KW-0472">Membrane</keyword>
<evidence type="ECO:0000259" key="2">
    <source>
        <dbReference type="Pfam" id="PF23636"/>
    </source>
</evidence>
<evidence type="ECO:0000313" key="4">
    <source>
        <dbReference type="Proteomes" id="UP000632535"/>
    </source>
</evidence>
<evidence type="ECO:0000256" key="1">
    <source>
        <dbReference type="SAM" id="Phobius"/>
    </source>
</evidence>
<keyword evidence="4" id="KW-1185">Reference proteome</keyword>
<feature type="transmembrane region" description="Helical" evidence="1">
    <location>
        <begin position="87"/>
        <end position="106"/>
    </location>
</feature>
<name>A0ABQ2BAM7_9MICO</name>
<reference evidence="4" key="1">
    <citation type="journal article" date="2019" name="Int. J. Syst. Evol. Microbiol.">
        <title>The Global Catalogue of Microorganisms (GCM) 10K type strain sequencing project: providing services to taxonomists for standard genome sequencing and annotation.</title>
        <authorList>
            <consortium name="The Broad Institute Genomics Platform"/>
            <consortium name="The Broad Institute Genome Sequencing Center for Infectious Disease"/>
            <person name="Wu L."/>
            <person name="Ma J."/>
        </authorList>
    </citation>
    <scope>NUCLEOTIDE SEQUENCE [LARGE SCALE GENOMIC DNA]</scope>
    <source>
        <strain evidence="4">CCM 8653</strain>
    </source>
</reference>